<feature type="domain" description="Methyltransferase" evidence="1">
    <location>
        <begin position="122"/>
        <end position="318"/>
    </location>
</feature>
<organism evidence="2 3">
    <name type="scientific">Cherax quadricarinatus</name>
    <name type="common">Australian red claw crayfish</name>
    <dbReference type="NCBI Taxonomy" id="27406"/>
    <lineage>
        <taxon>Eukaryota</taxon>
        <taxon>Metazoa</taxon>
        <taxon>Ecdysozoa</taxon>
        <taxon>Arthropoda</taxon>
        <taxon>Crustacea</taxon>
        <taxon>Multicrustacea</taxon>
        <taxon>Malacostraca</taxon>
        <taxon>Eumalacostraca</taxon>
        <taxon>Eucarida</taxon>
        <taxon>Decapoda</taxon>
        <taxon>Pleocyemata</taxon>
        <taxon>Astacidea</taxon>
        <taxon>Parastacoidea</taxon>
        <taxon>Parastacidae</taxon>
        <taxon>Cherax</taxon>
    </lineage>
</organism>
<dbReference type="PANTHER" id="PTHR12496">
    <property type="entry name" value="CGI-41 METHYLTRANSFERASE"/>
    <property type="match status" value="1"/>
</dbReference>
<dbReference type="InterPro" id="IPR025714">
    <property type="entry name" value="Methyltranfer_dom"/>
</dbReference>
<feature type="non-terminal residue" evidence="2">
    <location>
        <position position="1"/>
    </location>
</feature>
<dbReference type="InterPro" id="IPR052220">
    <property type="entry name" value="METTL25"/>
</dbReference>
<evidence type="ECO:0000259" key="1">
    <source>
        <dbReference type="Pfam" id="PF13679"/>
    </source>
</evidence>
<dbReference type="AlphaFoldDB" id="A0AAW0W3S1"/>
<name>A0AAW0W3S1_CHEQU</name>
<protein>
    <recommendedName>
        <fullName evidence="1">Methyltransferase domain-containing protein</fullName>
    </recommendedName>
</protein>
<reference evidence="2 3" key="1">
    <citation type="journal article" date="2024" name="BMC Genomics">
        <title>Genome assembly of redclaw crayfish (Cherax quadricarinatus) provides insights into its immune adaptation and hypoxia tolerance.</title>
        <authorList>
            <person name="Liu Z."/>
            <person name="Zheng J."/>
            <person name="Li H."/>
            <person name="Fang K."/>
            <person name="Wang S."/>
            <person name="He J."/>
            <person name="Zhou D."/>
            <person name="Weng S."/>
            <person name="Chi M."/>
            <person name="Gu Z."/>
            <person name="He J."/>
            <person name="Li F."/>
            <person name="Wang M."/>
        </authorList>
    </citation>
    <scope>NUCLEOTIDE SEQUENCE [LARGE SCALE GENOMIC DNA]</scope>
    <source>
        <strain evidence="2">ZL_2023a</strain>
    </source>
</reference>
<dbReference type="Pfam" id="PF13679">
    <property type="entry name" value="Methyltransf_32"/>
    <property type="match status" value="1"/>
</dbReference>
<sequence length="605" mass="68632">DIAFIVEMDTKILEDIVHLLQDVQWLYNFPVTQIFTRNVIYQMPGDWREALTELPIDELNLIPQCKSQDYWPTSLQSFLERCKRLSLQQLVLHQYGPSTAALTHTSHTLQLPQEFSRGMSLKKRHEVSALLSLMKNLSESTQSSHVLDVGSGIGYIDSLLHHSLKLTVFGAESEDKNVRSANNRHQQLSGKCEGVRHFTWTLADDEVTIEKAKQVILELIHLNENCTCQHKKSCSLSSNASENLLMTVDNEPETEVSSINRDNAETVVPADVCQPHSSAILLGLHACADLSPVMIKIFKECPQVSSLVLLSCCYHKIHPANIPKNSLGNESNYCDGSDPYMKVETSFEKVCCDTTEREGSIANEVSFVNFPMSAALRNMLNQNDFNMSVFGLRLAAQESGLRWRQQTSEDHENHKKNVAYRGLLEVFCIREGFTLRKLRRRCVRKSQFEGFSDYIKNVTMNYEFISSDGAVHIARGNEKNVPLEDTILSFQRGESNKINYDENTFKSMDSTSCQDHNISATGEVLNITQDYIKNALDKCYEEFQHLFPLIEPITGLQLALQPVMEALVYVDRLVYLKESGYTNVWLEKVFDAEVSPRSVALIVVR</sequence>
<gene>
    <name evidence="2" type="ORF">OTU49_011601</name>
</gene>
<keyword evidence="3" id="KW-1185">Reference proteome</keyword>
<proteinExistence type="predicted"/>
<accession>A0AAW0W3S1</accession>
<dbReference type="Proteomes" id="UP001445076">
    <property type="component" value="Unassembled WGS sequence"/>
</dbReference>
<dbReference type="EMBL" id="JARKIK010000088">
    <property type="protein sequence ID" value="KAK8723911.1"/>
    <property type="molecule type" value="Genomic_DNA"/>
</dbReference>
<dbReference type="PANTHER" id="PTHR12496:SF0">
    <property type="entry name" value="METHYLTRANSFERASE DOMAIN-CONTAINING PROTEIN"/>
    <property type="match status" value="1"/>
</dbReference>
<dbReference type="SUPFAM" id="SSF53335">
    <property type="entry name" value="S-adenosyl-L-methionine-dependent methyltransferases"/>
    <property type="match status" value="1"/>
</dbReference>
<evidence type="ECO:0000313" key="2">
    <source>
        <dbReference type="EMBL" id="KAK8723911.1"/>
    </source>
</evidence>
<dbReference type="InterPro" id="IPR029063">
    <property type="entry name" value="SAM-dependent_MTases_sf"/>
</dbReference>
<evidence type="ECO:0000313" key="3">
    <source>
        <dbReference type="Proteomes" id="UP001445076"/>
    </source>
</evidence>
<comment type="caution">
    <text evidence="2">The sequence shown here is derived from an EMBL/GenBank/DDBJ whole genome shotgun (WGS) entry which is preliminary data.</text>
</comment>